<evidence type="ECO:0000259" key="3">
    <source>
        <dbReference type="PROSITE" id="PS50093"/>
    </source>
</evidence>
<dbReference type="AlphaFoldDB" id="A0A9X1NGM5"/>
<dbReference type="EMBL" id="JAJOMB010000012">
    <property type="protein sequence ID" value="MCD5313544.1"/>
    <property type="molecule type" value="Genomic_DNA"/>
</dbReference>
<reference evidence="4" key="1">
    <citation type="submission" date="2021-11" db="EMBL/GenBank/DDBJ databases">
        <title>Streptomyces corallinus and Kineosporia corallina sp. nov., two new coral-derived marine actinobacteria.</title>
        <authorList>
            <person name="Buangrab K."/>
            <person name="Sutthacheep M."/>
            <person name="Yeemin T."/>
            <person name="Harunari E."/>
            <person name="Igarashi Y."/>
            <person name="Sripreechasak P."/>
            <person name="Kanchanasin P."/>
            <person name="Tanasupawat S."/>
            <person name="Phongsopitanun W."/>
        </authorList>
    </citation>
    <scope>NUCLEOTIDE SEQUENCE</scope>
    <source>
        <strain evidence="4">JCM 31032</strain>
    </source>
</reference>
<feature type="domain" description="PKD" evidence="3">
    <location>
        <begin position="206"/>
        <end position="249"/>
    </location>
</feature>
<comment type="caution">
    <text evidence="4">The sequence shown here is derived from an EMBL/GenBank/DDBJ whole genome shotgun (WGS) entry which is preliminary data.</text>
</comment>
<dbReference type="PROSITE" id="PS50093">
    <property type="entry name" value="PKD"/>
    <property type="match status" value="1"/>
</dbReference>
<proteinExistence type="predicted"/>
<feature type="signal peptide" evidence="2">
    <location>
        <begin position="1"/>
        <end position="28"/>
    </location>
</feature>
<evidence type="ECO:0000313" key="4">
    <source>
        <dbReference type="EMBL" id="MCD5313544.1"/>
    </source>
</evidence>
<sequence length="294" mass="31030">MDFLTAKRSCSFLIALVAVTLLAPKAHADEPNSRISATADQDSAELRAKLWGATSSSSTSSTETKTASSKPTTIRTYLPACSENWPQRGNSNTCIGATVMCQDTPDPQDIGFWVFSAPAGPTTAESWTPTGEYLCLGGTDPDDPPPVIPVLTGDDFRRLPLPASPIVVQPANGRTLVNVPTNLYADADTVTLPTTVLGQPVRVRATPQEFRWTYGDGNGLSTEDAGAPYPELRTAYTYRKAGEQEVGLTTVYSGEYSVNGGPWLPVDGTATVASPGSTLEVVSAENRLVADGSA</sequence>
<evidence type="ECO:0000313" key="5">
    <source>
        <dbReference type="Proteomes" id="UP001138997"/>
    </source>
</evidence>
<protein>
    <recommendedName>
        <fullName evidence="3">PKD domain-containing protein</fullName>
    </recommendedName>
</protein>
<accession>A0A9X1NGM5</accession>
<gene>
    <name evidence="4" type="ORF">LR394_21785</name>
</gene>
<organism evidence="4 5">
    <name type="scientific">Kineosporia babensis</name>
    <dbReference type="NCBI Taxonomy" id="499548"/>
    <lineage>
        <taxon>Bacteria</taxon>
        <taxon>Bacillati</taxon>
        <taxon>Actinomycetota</taxon>
        <taxon>Actinomycetes</taxon>
        <taxon>Kineosporiales</taxon>
        <taxon>Kineosporiaceae</taxon>
        <taxon>Kineosporia</taxon>
    </lineage>
</organism>
<feature type="compositionally biased region" description="Low complexity" evidence="1">
    <location>
        <begin position="53"/>
        <end position="72"/>
    </location>
</feature>
<keyword evidence="2" id="KW-0732">Signal</keyword>
<dbReference type="InterPro" id="IPR000601">
    <property type="entry name" value="PKD_dom"/>
</dbReference>
<feature type="region of interest" description="Disordered" evidence="1">
    <location>
        <begin position="52"/>
        <end position="72"/>
    </location>
</feature>
<keyword evidence="5" id="KW-1185">Reference proteome</keyword>
<dbReference type="RefSeq" id="WP_231444837.1">
    <property type="nucleotide sequence ID" value="NZ_JAJOMB010000012.1"/>
</dbReference>
<evidence type="ECO:0000256" key="2">
    <source>
        <dbReference type="SAM" id="SignalP"/>
    </source>
</evidence>
<dbReference type="Proteomes" id="UP001138997">
    <property type="component" value="Unassembled WGS sequence"/>
</dbReference>
<evidence type="ECO:0000256" key="1">
    <source>
        <dbReference type="SAM" id="MobiDB-lite"/>
    </source>
</evidence>
<feature type="chain" id="PRO_5040995593" description="PKD domain-containing protein" evidence="2">
    <location>
        <begin position="29"/>
        <end position="294"/>
    </location>
</feature>
<name>A0A9X1NGM5_9ACTN</name>